<feature type="chain" id="PRO_5016943886" description="Sel1 repeat family protein" evidence="1">
    <location>
        <begin position="33"/>
        <end position="328"/>
    </location>
</feature>
<keyword evidence="1" id="KW-0732">Signal</keyword>
<dbReference type="InterPro" id="IPR011990">
    <property type="entry name" value="TPR-like_helical_dom_sf"/>
</dbReference>
<dbReference type="SMART" id="SM00671">
    <property type="entry name" value="SEL1"/>
    <property type="match status" value="1"/>
</dbReference>
<dbReference type="Proteomes" id="UP000253769">
    <property type="component" value="Unassembled WGS sequence"/>
</dbReference>
<dbReference type="Gene3D" id="1.25.40.10">
    <property type="entry name" value="Tetratricopeptide repeat domain"/>
    <property type="match status" value="1"/>
</dbReference>
<dbReference type="SUPFAM" id="SSF81901">
    <property type="entry name" value="HCP-like"/>
    <property type="match status" value="1"/>
</dbReference>
<protein>
    <recommendedName>
        <fullName evidence="4">Sel1 repeat family protein</fullName>
    </recommendedName>
</protein>
<dbReference type="OrthoDB" id="9850310at2"/>
<evidence type="ECO:0000256" key="1">
    <source>
        <dbReference type="SAM" id="SignalP"/>
    </source>
</evidence>
<dbReference type="RefSeq" id="WP_114696923.1">
    <property type="nucleotide sequence ID" value="NZ_QQOH01000005.1"/>
</dbReference>
<comment type="caution">
    <text evidence="2">The sequence shown here is derived from an EMBL/GenBank/DDBJ whole genome shotgun (WGS) entry which is preliminary data.</text>
</comment>
<dbReference type="AlphaFoldDB" id="A0A369W8N1"/>
<dbReference type="EMBL" id="QQOH01000005">
    <property type="protein sequence ID" value="RDE18348.1"/>
    <property type="molecule type" value="Genomic_DNA"/>
</dbReference>
<proteinExistence type="predicted"/>
<evidence type="ECO:0008006" key="4">
    <source>
        <dbReference type="Google" id="ProtNLM"/>
    </source>
</evidence>
<gene>
    <name evidence="2" type="ORF">DV711_16965</name>
</gene>
<organism evidence="2 3">
    <name type="scientific">Motiliproteus coralliicola</name>
    <dbReference type="NCBI Taxonomy" id="2283196"/>
    <lineage>
        <taxon>Bacteria</taxon>
        <taxon>Pseudomonadati</taxon>
        <taxon>Pseudomonadota</taxon>
        <taxon>Gammaproteobacteria</taxon>
        <taxon>Oceanospirillales</taxon>
        <taxon>Oceanospirillaceae</taxon>
        <taxon>Motiliproteus</taxon>
    </lineage>
</organism>
<keyword evidence="3" id="KW-1185">Reference proteome</keyword>
<dbReference type="InterPro" id="IPR006597">
    <property type="entry name" value="Sel1-like"/>
</dbReference>
<evidence type="ECO:0000313" key="3">
    <source>
        <dbReference type="Proteomes" id="UP000253769"/>
    </source>
</evidence>
<evidence type="ECO:0000313" key="2">
    <source>
        <dbReference type="EMBL" id="RDE18348.1"/>
    </source>
</evidence>
<name>A0A369W8N1_9GAMM</name>
<reference evidence="2 3" key="1">
    <citation type="submission" date="2018-07" db="EMBL/GenBank/DDBJ databases">
        <title>Motiliproteus coralliicola sp. nov., a bacterium isolated from Coral.</title>
        <authorList>
            <person name="Wang G."/>
        </authorList>
    </citation>
    <scope>NUCLEOTIDE SEQUENCE [LARGE SCALE GENOMIC DNA]</scope>
    <source>
        <strain evidence="2 3">C34</strain>
    </source>
</reference>
<feature type="signal peptide" evidence="1">
    <location>
        <begin position="1"/>
        <end position="32"/>
    </location>
</feature>
<accession>A0A369W8N1</accession>
<sequence length="328" mass="36854">MSRSVKRRLAALWLSLVLVGTGVGLGSASAQAAEDRLQALVVQLQQGQVSDWAVHLKGMHSADGLFLLGWLLEGGVYGVEQDLDYGQQLIQQAAEMGHLGAIDYCWQRCLVLTPAIRQHLQQAAVRDQAHGLYLQSQLGATPELPSPDRMLLEAARQGHPDALGTLYVDHFVNWSRQKRSLDQAETKLKRCVDEGISICYYLLGALFERHGDHQQALLYFQLLQLVDRTLFDAYVSEAHMEQLMLRIPQPARGLIRNRAATQLALRAATGNDRIDRFRQCADQAGYDCVARVSRGDDRCMLSYFESSHLRELRDSPGYRRCLEQLALR</sequence>